<keyword evidence="2" id="KW-0378">Hydrolase</keyword>
<dbReference type="InterPro" id="IPR020988">
    <property type="entry name" value="Pept_U32_collagenase"/>
</dbReference>
<dbReference type="GO" id="GO:0006508">
    <property type="term" value="P:proteolysis"/>
    <property type="evidence" value="ECO:0007669"/>
    <property type="project" value="UniProtKB-KW"/>
</dbReference>
<evidence type="ECO:0000313" key="2">
    <source>
        <dbReference type="EMBL" id="SDC71884.1"/>
    </source>
</evidence>
<dbReference type="EMBL" id="FMYP01000046">
    <property type="protein sequence ID" value="SDC71884.1"/>
    <property type="molecule type" value="Genomic_DNA"/>
</dbReference>
<keyword evidence="2" id="KW-0645">Protease</keyword>
<dbReference type="PANTHER" id="PTHR30217">
    <property type="entry name" value="PEPTIDASE U32 FAMILY"/>
    <property type="match status" value="1"/>
</dbReference>
<proteinExistence type="predicted"/>
<dbReference type="Pfam" id="PF01136">
    <property type="entry name" value="Peptidase_U32"/>
    <property type="match status" value="2"/>
</dbReference>
<feature type="domain" description="Peptidase U32 collagenase" evidence="1">
    <location>
        <begin position="352"/>
        <end position="449"/>
    </location>
</feature>
<sequence length="751" mass="83073">MIGIAKREIELLAPGGDVDSIKAAIAAGANAVYCGLDRFNARNSAENISFDDLQGILRLAHKRSCEVFLTLNIIVVESEIPALITLLNKLVNTSLDGIIVQDLGVLYLLTNYFKGLKIHASTQLTTHNVGQIAFLSKLGVKRVNLSRELSIGEIDELTVVAHKHNILTEVFVHGSNCLCFSGICYISSVHGGNSGNRGRCSQPCRDQYLTTPNGNDFPLNLKDNSAFFDLKALSESGVDSIKIEGRIKKFHYVYTVVKAWRQQLQRLYNGEALSVDNSSLYKVFNRDFSNAFLAGAITRSMFIDNPRDHSAIHLAKGYDSSNEANLERAKKELYDDKTEIITDVKSKIDLLSIAKAPLTITLSGESGSPLHVLVETPDGSFVVNSDSNLASVGKQALNSDMVLKSLKSINDTEYYIEKLDVDGLQRNVFLPFKEFTSIKRQIHALLNSSREVVEPIDVPLLKRDTTTVPNPTLSILISSPADVNLSNGTSAQLFFQLPNGVSNAYTQLVDMFLTNRSLIPWFPSILIGDDYRDAIKFLDVVKPTLIVSNNLGIANKAYEMGIGWIAGPYLNVVNSFSLQCLKENFGCGGAFISNEISKQQVKGIKKPENFNLYYSIYHPIVLMTSRQCLFQQVDGCEKDTLDNTCIGQCERSSTITSLKNVPLRIEKAKGNYHCIYNDVNYLNTEIVTDIPNLFSSFCIDLRDIHTGTKLEMDIAGVAKVFVDYLSGTSDAGQELHRTIHPTTNTQYRKGI</sequence>
<dbReference type="Proteomes" id="UP000199452">
    <property type="component" value="Unassembled WGS sequence"/>
</dbReference>
<organism evidence="2 3">
    <name type="scientific">Williamwhitmania taraxaci</name>
    <dbReference type="NCBI Taxonomy" id="1640674"/>
    <lineage>
        <taxon>Bacteria</taxon>
        <taxon>Pseudomonadati</taxon>
        <taxon>Bacteroidota</taxon>
        <taxon>Bacteroidia</taxon>
        <taxon>Bacteroidales</taxon>
        <taxon>Williamwhitmaniaceae</taxon>
        <taxon>Williamwhitmania</taxon>
    </lineage>
</organism>
<dbReference type="STRING" id="1640674.SAMN05216323_104611"/>
<dbReference type="OrthoDB" id="9807498at2"/>
<dbReference type="Pfam" id="PF12392">
    <property type="entry name" value="DUF3656"/>
    <property type="match status" value="1"/>
</dbReference>
<gene>
    <name evidence="2" type="ORF">SAMN05216323_104611</name>
</gene>
<dbReference type="GO" id="GO:0008233">
    <property type="term" value="F:peptidase activity"/>
    <property type="evidence" value="ECO:0007669"/>
    <property type="project" value="UniProtKB-KW"/>
</dbReference>
<keyword evidence="3" id="KW-1185">Reference proteome</keyword>
<dbReference type="InterPro" id="IPR001539">
    <property type="entry name" value="Peptidase_U32"/>
</dbReference>
<dbReference type="AlphaFoldDB" id="A0A1G6NX16"/>
<evidence type="ECO:0000259" key="1">
    <source>
        <dbReference type="Pfam" id="PF12392"/>
    </source>
</evidence>
<evidence type="ECO:0000313" key="3">
    <source>
        <dbReference type="Proteomes" id="UP000199452"/>
    </source>
</evidence>
<accession>A0A1G6NX16</accession>
<reference evidence="2 3" key="1">
    <citation type="submission" date="2016-09" db="EMBL/GenBank/DDBJ databases">
        <authorList>
            <person name="Capua I."/>
            <person name="De Benedictis P."/>
            <person name="Joannis T."/>
            <person name="Lombin L.H."/>
            <person name="Cattoli G."/>
        </authorList>
    </citation>
    <scope>NUCLEOTIDE SEQUENCE [LARGE SCALE GENOMIC DNA]</scope>
    <source>
        <strain evidence="2 3">A7P-90m</strain>
    </source>
</reference>
<name>A0A1G6NX16_9BACT</name>
<dbReference type="InterPro" id="IPR051454">
    <property type="entry name" value="RNA/ubiquinone_mod_enzymes"/>
</dbReference>
<dbReference type="RefSeq" id="WP_092439290.1">
    <property type="nucleotide sequence ID" value="NZ_FMYP01000046.1"/>
</dbReference>
<dbReference type="PANTHER" id="PTHR30217:SF10">
    <property type="entry name" value="23S RRNA 5-HYDROXYCYTIDINE C2501 SYNTHASE"/>
    <property type="match status" value="1"/>
</dbReference>
<protein>
    <submittedName>
        <fullName evidence="2">Putative protease</fullName>
    </submittedName>
</protein>